<feature type="transmembrane region" description="Helical" evidence="9">
    <location>
        <begin position="157"/>
        <end position="176"/>
    </location>
</feature>
<dbReference type="InterPro" id="IPR011527">
    <property type="entry name" value="ABC1_TM_dom"/>
</dbReference>
<dbReference type="PROSITE" id="PS00211">
    <property type="entry name" value="ABC_TRANSPORTER_1"/>
    <property type="match status" value="1"/>
</dbReference>
<evidence type="ECO:0000256" key="6">
    <source>
        <dbReference type="ARBA" id="ARBA00022840"/>
    </source>
</evidence>
<protein>
    <submittedName>
        <fullName evidence="12">ABC transporter ATP-binding protein</fullName>
    </submittedName>
</protein>
<dbReference type="GO" id="GO:0005524">
    <property type="term" value="F:ATP binding"/>
    <property type="evidence" value="ECO:0007669"/>
    <property type="project" value="UniProtKB-KW"/>
</dbReference>
<dbReference type="InterPro" id="IPR027417">
    <property type="entry name" value="P-loop_NTPase"/>
</dbReference>
<evidence type="ECO:0000259" key="11">
    <source>
        <dbReference type="PROSITE" id="PS50929"/>
    </source>
</evidence>
<proteinExistence type="predicted"/>
<comment type="caution">
    <text evidence="12">The sequence shown here is derived from an EMBL/GenBank/DDBJ whole genome shotgun (WGS) entry which is preliminary data.</text>
</comment>
<feature type="domain" description="ABC transmembrane type-1" evidence="11">
    <location>
        <begin position="18"/>
        <end position="300"/>
    </location>
</feature>
<accession>A0A3A5H927</accession>
<keyword evidence="8 9" id="KW-0472">Membrane</keyword>
<dbReference type="PANTHER" id="PTHR43394:SF1">
    <property type="entry name" value="ATP-BINDING CASSETTE SUB-FAMILY B MEMBER 10, MITOCHONDRIAL"/>
    <property type="match status" value="1"/>
</dbReference>
<dbReference type="InterPro" id="IPR017871">
    <property type="entry name" value="ABC_transporter-like_CS"/>
</dbReference>
<organism evidence="12 13">
    <name type="scientific">Nocardioides cavernaquae</name>
    <dbReference type="NCBI Taxonomy" id="2321396"/>
    <lineage>
        <taxon>Bacteria</taxon>
        <taxon>Bacillati</taxon>
        <taxon>Actinomycetota</taxon>
        <taxon>Actinomycetes</taxon>
        <taxon>Propionibacteriales</taxon>
        <taxon>Nocardioidaceae</taxon>
        <taxon>Nocardioides</taxon>
    </lineage>
</organism>
<dbReference type="CDD" id="cd18548">
    <property type="entry name" value="ABC_6TM_Tm287_like"/>
    <property type="match status" value="1"/>
</dbReference>
<evidence type="ECO:0000313" key="12">
    <source>
        <dbReference type="EMBL" id="RJS46368.1"/>
    </source>
</evidence>
<gene>
    <name evidence="12" type="ORF">D4739_09175</name>
</gene>
<feature type="transmembrane region" description="Helical" evidence="9">
    <location>
        <begin position="12"/>
        <end position="33"/>
    </location>
</feature>
<evidence type="ECO:0000259" key="10">
    <source>
        <dbReference type="PROSITE" id="PS50893"/>
    </source>
</evidence>
<dbReference type="RefSeq" id="WP_120060340.1">
    <property type="nucleotide sequence ID" value="NZ_QYRP01000002.1"/>
</dbReference>
<dbReference type="EMBL" id="QYRP01000002">
    <property type="protein sequence ID" value="RJS46368.1"/>
    <property type="molecule type" value="Genomic_DNA"/>
</dbReference>
<dbReference type="FunFam" id="1.20.1560.10:FF:000040">
    <property type="entry name" value="Multidrug ABC transporter ATP-binding protein"/>
    <property type="match status" value="1"/>
</dbReference>
<evidence type="ECO:0000256" key="3">
    <source>
        <dbReference type="ARBA" id="ARBA00022475"/>
    </source>
</evidence>
<sequence length="577" mass="62331">MLLRLMRSHLRPYLPWLAIVVGLQFVGTLAMLFLPSLNADIIDRGVALGDSGYIVRIGGVMLAVSLGQIACSIIAVRYSARVAMSFGRDVRRDLFHRVGDFSSQEISQFGAPSLITRGTNDVQQVQMLVLMSLTMLVSAPIMMLGGIVMAMRENFGLSWLLAICVPALLVTVGFIVSRMVPGFKLMQGRIDTINRILREQITGIRVVRAFVREPDERARFGRSNAELTASATSTGRWMGSMFPAVMLIMNVSIVGVYWFGAHRIDEGQMEIGALTAFMSYLMQILMSVMMATFMLVQVPRAAVCADRIVEVLSTEPSIVPSASPVVLADPRGEVTFDNVSFAYPGAVDPVLTGISFTARPGETTAIVGSTGAGKTTLMDLVPRLYDATSGAVRIDGIDVRDLDEESLWGLIGLVPQRAFLFSGTIRSNLSYGRADASDEELWAALRIAQGEDFVRAMAEGLDAPVSQGGTNLSGGQRQRLAIARALVRQPLIHLYDDAFSALDVATDARLRRALGPVTAAATVIVVAQRVSSILEADQIVVLDDGRVVGLGTHASLIEDCPTYQEIVTSQLTAEEVA</sequence>
<name>A0A3A5H927_9ACTN</name>
<evidence type="ECO:0000256" key="5">
    <source>
        <dbReference type="ARBA" id="ARBA00022741"/>
    </source>
</evidence>
<evidence type="ECO:0000256" key="7">
    <source>
        <dbReference type="ARBA" id="ARBA00022989"/>
    </source>
</evidence>
<dbReference type="GO" id="GO:0016887">
    <property type="term" value="F:ATP hydrolysis activity"/>
    <property type="evidence" value="ECO:0007669"/>
    <property type="project" value="InterPro"/>
</dbReference>
<dbReference type="InterPro" id="IPR003439">
    <property type="entry name" value="ABC_transporter-like_ATP-bd"/>
</dbReference>
<evidence type="ECO:0000256" key="8">
    <source>
        <dbReference type="ARBA" id="ARBA00023136"/>
    </source>
</evidence>
<dbReference type="InterPro" id="IPR039421">
    <property type="entry name" value="Type_1_exporter"/>
</dbReference>
<feature type="transmembrane region" description="Helical" evidence="9">
    <location>
        <begin position="127"/>
        <end position="151"/>
    </location>
</feature>
<dbReference type="PROSITE" id="PS50893">
    <property type="entry name" value="ABC_TRANSPORTER_2"/>
    <property type="match status" value="1"/>
</dbReference>
<feature type="domain" description="ABC transporter" evidence="10">
    <location>
        <begin position="334"/>
        <end position="569"/>
    </location>
</feature>
<keyword evidence="13" id="KW-1185">Reference proteome</keyword>
<dbReference type="Gene3D" id="1.20.1560.10">
    <property type="entry name" value="ABC transporter type 1, transmembrane domain"/>
    <property type="match status" value="1"/>
</dbReference>
<dbReference type="Proteomes" id="UP000276542">
    <property type="component" value="Unassembled WGS sequence"/>
</dbReference>
<dbReference type="SUPFAM" id="SSF90123">
    <property type="entry name" value="ABC transporter transmembrane region"/>
    <property type="match status" value="1"/>
</dbReference>
<feature type="transmembrane region" description="Helical" evidence="9">
    <location>
        <begin position="271"/>
        <end position="296"/>
    </location>
</feature>
<dbReference type="PANTHER" id="PTHR43394">
    <property type="entry name" value="ATP-DEPENDENT PERMEASE MDL1, MITOCHONDRIAL"/>
    <property type="match status" value="1"/>
</dbReference>
<reference evidence="13" key="1">
    <citation type="submission" date="2018-09" db="EMBL/GenBank/DDBJ databases">
        <authorList>
            <person name="Zhu H."/>
        </authorList>
    </citation>
    <scope>NUCLEOTIDE SEQUENCE [LARGE SCALE GENOMIC DNA]</scope>
    <source>
        <strain evidence="13">K1W22B-1</strain>
    </source>
</reference>
<dbReference type="SMART" id="SM00382">
    <property type="entry name" value="AAA"/>
    <property type="match status" value="1"/>
</dbReference>
<keyword evidence="7 9" id="KW-1133">Transmembrane helix</keyword>
<keyword evidence="3" id="KW-1003">Cell membrane</keyword>
<dbReference type="Pfam" id="PF00005">
    <property type="entry name" value="ABC_tran"/>
    <property type="match status" value="1"/>
</dbReference>
<feature type="transmembrane region" description="Helical" evidence="9">
    <location>
        <begin position="53"/>
        <end position="76"/>
    </location>
</feature>
<dbReference type="OrthoDB" id="9806127at2"/>
<evidence type="ECO:0000256" key="1">
    <source>
        <dbReference type="ARBA" id="ARBA00004651"/>
    </source>
</evidence>
<dbReference type="GO" id="GO:0005886">
    <property type="term" value="C:plasma membrane"/>
    <property type="evidence" value="ECO:0007669"/>
    <property type="project" value="UniProtKB-SubCell"/>
</dbReference>
<keyword evidence="5" id="KW-0547">Nucleotide-binding</keyword>
<keyword evidence="6 12" id="KW-0067">ATP-binding</keyword>
<evidence type="ECO:0000313" key="13">
    <source>
        <dbReference type="Proteomes" id="UP000276542"/>
    </source>
</evidence>
<evidence type="ECO:0000256" key="4">
    <source>
        <dbReference type="ARBA" id="ARBA00022692"/>
    </source>
</evidence>
<dbReference type="Pfam" id="PF00664">
    <property type="entry name" value="ABC_membrane"/>
    <property type="match status" value="1"/>
</dbReference>
<dbReference type="AlphaFoldDB" id="A0A3A5H927"/>
<dbReference type="InterPro" id="IPR003593">
    <property type="entry name" value="AAA+_ATPase"/>
</dbReference>
<feature type="transmembrane region" description="Helical" evidence="9">
    <location>
        <begin position="241"/>
        <end position="259"/>
    </location>
</feature>
<dbReference type="GO" id="GO:0015421">
    <property type="term" value="F:ABC-type oligopeptide transporter activity"/>
    <property type="evidence" value="ECO:0007669"/>
    <property type="project" value="TreeGrafter"/>
</dbReference>
<dbReference type="SUPFAM" id="SSF52540">
    <property type="entry name" value="P-loop containing nucleoside triphosphate hydrolases"/>
    <property type="match status" value="1"/>
</dbReference>
<dbReference type="FunFam" id="3.40.50.300:FF:000854">
    <property type="entry name" value="Multidrug ABC transporter ATP-binding protein"/>
    <property type="match status" value="1"/>
</dbReference>
<evidence type="ECO:0000256" key="2">
    <source>
        <dbReference type="ARBA" id="ARBA00022448"/>
    </source>
</evidence>
<keyword evidence="4 9" id="KW-0812">Transmembrane</keyword>
<dbReference type="Gene3D" id="3.40.50.300">
    <property type="entry name" value="P-loop containing nucleotide triphosphate hydrolases"/>
    <property type="match status" value="1"/>
</dbReference>
<comment type="subcellular location">
    <subcellularLocation>
        <location evidence="1">Cell membrane</location>
        <topology evidence="1">Multi-pass membrane protein</topology>
    </subcellularLocation>
</comment>
<keyword evidence="2" id="KW-0813">Transport</keyword>
<dbReference type="InterPro" id="IPR036640">
    <property type="entry name" value="ABC1_TM_sf"/>
</dbReference>
<evidence type="ECO:0000256" key="9">
    <source>
        <dbReference type="SAM" id="Phobius"/>
    </source>
</evidence>
<dbReference type="PROSITE" id="PS50929">
    <property type="entry name" value="ABC_TM1F"/>
    <property type="match status" value="1"/>
</dbReference>